<comment type="subcellular location">
    <subcellularLocation>
        <location evidence="1">Membrane</location>
        <topology evidence="1">Multi-pass membrane protein</topology>
    </subcellularLocation>
</comment>
<keyword evidence="5 7" id="KW-1133">Transmembrane helix</keyword>
<dbReference type="GO" id="GO:0072546">
    <property type="term" value="C:EMC complex"/>
    <property type="evidence" value="ECO:0007669"/>
    <property type="project" value="TreeGrafter"/>
</dbReference>
<evidence type="ECO:0000256" key="5">
    <source>
        <dbReference type="ARBA" id="ARBA00022989"/>
    </source>
</evidence>
<feature type="transmembrane region" description="Helical" evidence="7">
    <location>
        <begin position="115"/>
        <end position="135"/>
    </location>
</feature>
<dbReference type="SMART" id="SM01415">
    <property type="entry name" value="DUF106"/>
    <property type="match status" value="1"/>
</dbReference>
<reference evidence="8" key="1">
    <citation type="journal article" date="2020" name="J. Eukaryot. Microbiol.">
        <title>De novo Sequencing, Assembly and Annotation of the Transcriptome for the Free-Living Testate Amoeba Arcella intermedia.</title>
        <authorList>
            <person name="Ribeiro G.M."/>
            <person name="Porfirio-Sousa A.L."/>
            <person name="Maurer-Alcala X.X."/>
            <person name="Katz L.A."/>
            <person name="Lahr D.J.G."/>
        </authorList>
    </citation>
    <scope>NUCLEOTIDE SEQUENCE</scope>
</reference>
<accession>A0A6B2LFZ1</accession>
<evidence type="ECO:0000256" key="3">
    <source>
        <dbReference type="ARBA" id="ARBA00020822"/>
    </source>
</evidence>
<organism evidence="8">
    <name type="scientific">Arcella intermedia</name>
    <dbReference type="NCBI Taxonomy" id="1963864"/>
    <lineage>
        <taxon>Eukaryota</taxon>
        <taxon>Amoebozoa</taxon>
        <taxon>Tubulinea</taxon>
        <taxon>Elardia</taxon>
        <taxon>Arcellinida</taxon>
        <taxon>Sphaerothecina</taxon>
        <taxon>Arcellidae</taxon>
        <taxon>Arcella</taxon>
    </lineage>
</organism>
<protein>
    <recommendedName>
        <fullName evidence="3">ER membrane protein complex subunit 3</fullName>
    </recommendedName>
</protein>
<keyword evidence="4 7" id="KW-0812">Transmembrane</keyword>
<keyword evidence="6 7" id="KW-0472">Membrane</keyword>
<dbReference type="InterPro" id="IPR002809">
    <property type="entry name" value="EMC3/TMCO1"/>
</dbReference>
<dbReference type="PANTHER" id="PTHR13116:SF5">
    <property type="entry name" value="ER MEMBRANE PROTEIN COMPLEX SUBUNIT 3"/>
    <property type="match status" value="1"/>
</dbReference>
<dbReference type="EMBL" id="GIBP01006679">
    <property type="protein sequence ID" value="NDV35648.1"/>
    <property type="molecule type" value="Transcribed_RNA"/>
</dbReference>
<evidence type="ECO:0000256" key="1">
    <source>
        <dbReference type="ARBA" id="ARBA00004141"/>
    </source>
</evidence>
<dbReference type="GO" id="GO:0034975">
    <property type="term" value="P:protein folding in endoplasmic reticulum"/>
    <property type="evidence" value="ECO:0007669"/>
    <property type="project" value="TreeGrafter"/>
</dbReference>
<evidence type="ECO:0000256" key="6">
    <source>
        <dbReference type="ARBA" id="ARBA00023136"/>
    </source>
</evidence>
<proteinExistence type="inferred from homology"/>
<comment type="similarity">
    <text evidence="2">Belongs to the EMC3 family.</text>
</comment>
<name>A0A6B2LFZ1_9EUKA</name>
<feature type="transmembrane region" description="Helical" evidence="7">
    <location>
        <begin position="6"/>
        <end position="25"/>
    </location>
</feature>
<sequence length="248" mass="27836">MLLDAGIRNYVLLPILVLMFLVTVLRNEIMTLFHSPPKTDLKKLRENHILLRSRRLRGNGTKIPKDSYDRRRAFLVDDELGLLTILGKPPANETGIPGMPKTPAMDPSSMMKGQVSMIFSQMYIIFLYNLIEHFFSGIVTAKLPFALTRGFKGMFHSGIDLPSLEVSYVSSSSWFLLIFSGLREVSVALFGAGNTVPMNPMAMPQQQPMFADQSKVFLSEKENIILTPHSSHTDSSLKRLHASLTTKH</sequence>
<evidence type="ECO:0000256" key="4">
    <source>
        <dbReference type="ARBA" id="ARBA00022692"/>
    </source>
</evidence>
<dbReference type="InterPro" id="IPR008568">
    <property type="entry name" value="EMC3"/>
</dbReference>
<evidence type="ECO:0000256" key="2">
    <source>
        <dbReference type="ARBA" id="ARBA00005376"/>
    </source>
</evidence>
<dbReference type="PANTHER" id="PTHR13116">
    <property type="entry name" value="ER MEMBRANE PROTEIN COMPLEX SUBUNIT 3"/>
    <property type="match status" value="1"/>
</dbReference>
<dbReference type="AlphaFoldDB" id="A0A6B2LFZ1"/>
<dbReference type="Pfam" id="PF01956">
    <property type="entry name" value="EMC3_TMCO1"/>
    <property type="match status" value="1"/>
</dbReference>
<evidence type="ECO:0000313" key="8">
    <source>
        <dbReference type="EMBL" id="NDV35648.1"/>
    </source>
</evidence>
<evidence type="ECO:0000256" key="7">
    <source>
        <dbReference type="SAM" id="Phobius"/>
    </source>
</evidence>